<dbReference type="PANTHER" id="PTHR43808:SF31">
    <property type="entry name" value="N-ACETYL-L-CITRULLINE DEACETYLASE"/>
    <property type="match status" value="1"/>
</dbReference>
<dbReference type="Gene3D" id="3.40.630.10">
    <property type="entry name" value="Zn peptidases"/>
    <property type="match status" value="1"/>
</dbReference>
<comment type="caution">
    <text evidence="10">The sequence shown here is derived from an EMBL/GenBank/DDBJ whole genome shotgun (WGS) entry which is preliminary data.</text>
</comment>
<keyword evidence="4" id="KW-0479">Metal-binding</keyword>
<dbReference type="GO" id="GO:0016805">
    <property type="term" value="F:dipeptidase activity"/>
    <property type="evidence" value="ECO:0007669"/>
    <property type="project" value="UniProtKB-KW"/>
</dbReference>
<reference evidence="11" key="1">
    <citation type="journal article" date="2019" name="Int. J. Syst. Evol. Microbiol.">
        <title>The Global Catalogue of Microorganisms (GCM) 10K type strain sequencing project: providing services to taxonomists for standard genome sequencing and annotation.</title>
        <authorList>
            <consortium name="The Broad Institute Genomics Platform"/>
            <consortium name="The Broad Institute Genome Sequencing Center for Infectious Disease"/>
            <person name="Wu L."/>
            <person name="Ma J."/>
        </authorList>
    </citation>
    <scope>NUCLEOTIDE SEQUENCE [LARGE SCALE GENOMIC DNA]</scope>
    <source>
        <strain evidence="11">WYCCWR 12678</strain>
    </source>
</reference>
<dbReference type="PROSITE" id="PS00759">
    <property type="entry name" value="ARGE_DAPE_CPG2_2"/>
    <property type="match status" value="1"/>
</dbReference>
<evidence type="ECO:0000256" key="5">
    <source>
        <dbReference type="ARBA" id="ARBA00022801"/>
    </source>
</evidence>
<keyword evidence="5 10" id="KW-0378">Hydrolase</keyword>
<keyword evidence="8" id="KW-0482">Metalloprotease</keyword>
<dbReference type="Pfam" id="PF07687">
    <property type="entry name" value="M20_dimer"/>
    <property type="match status" value="1"/>
</dbReference>
<evidence type="ECO:0000256" key="4">
    <source>
        <dbReference type="ARBA" id="ARBA00022723"/>
    </source>
</evidence>
<dbReference type="EMBL" id="JBHSHC010000112">
    <property type="protein sequence ID" value="MFC4768870.1"/>
    <property type="molecule type" value="Genomic_DNA"/>
</dbReference>
<evidence type="ECO:0000256" key="8">
    <source>
        <dbReference type="ARBA" id="ARBA00023049"/>
    </source>
</evidence>
<keyword evidence="6" id="KW-0862">Zinc</keyword>
<keyword evidence="11" id="KW-1185">Reference proteome</keyword>
<dbReference type="NCBIfam" id="NF005591">
    <property type="entry name" value="PRK07318.1"/>
    <property type="match status" value="1"/>
</dbReference>
<dbReference type="SUPFAM" id="SSF55031">
    <property type="entry name" value="Bacterial exopeptidase dimerisation domain"/>
    <property type="match status" value="1"/>
</dbReference>
<dbReference type="InterPro" id="IPR050072">
    <property type="entry name" value="Peptidase_M20A"/>
</dbReference>
<proteinExistence type="inferred from homology"/>
<dbReference type="NCBIfam" id="TIGR01887">
    <property type="entry name" value="dipeptidaselike"/>
    <property type="match status" value="1"/>
</dbReference>
<dbReference type="SUPFAM" id="SSF53187">
    <property type="entry name" value="Zn-dependent exopeptidases"/>
    <property type="match status" value="1"/>
</dbReference>
<organism evidence="10 11">
    <name type="scientific">Effusibacillus consociatus</name>
    <dbReference type="NCBI Taxonomy" id="1117041"/>
    <lineage>
        <taxon>Bacteria</taxon>
        <taxon>Bacillati</taxon>
        <taxon>Bacillota</taxon>
        <taxon>Bacilli</taxon>
        <taxon>Bacillales</taxon>
        <taxon>Alicyclobacillaceae</taxon>
        <taxon>Effusibacillus</taxon>
    </lineage>
</organism>
<dbReference type="InterPro" id="IPR010964">
    <property type="entry name" value="M20A_pepV-rel"/>
</dbReference>
<dbReference type="Gene3D" id="3.30.70.360">
    <property type="match status" value="2"/>
</dbReference>
<name>A0ABV9Q483_9BACL</name>
<evidence type="ECO:0000313" key="11">
    <source>
        <dbReference type="Proteomes" id="UP001596002"/>
    </source>
</evidence>
<protein>
    <submittedName>
        <fullName evidence="10">Dipeptidase PepV</fullName>
        <ecNumber evidence="10">3.4.13.-</ecNumber>
    </submittedName>
</protein>
<dbReference type="Pfam" id="PF01546">
    <property type="entry name" value="Peptidase_M20"/>
    <property type="match status" value="1"/>
</dbReference>
<comment type="similarity">
    <text evidence="2">Belongs to the peptidase M20A family.</text>
</comment>
<dbReference type="InterPro" id="IPR011650">
    <property type="entry name" value="Peptidase_M20_dimer"/>
</dbReference>
<evidence type="ECO:0000256" key="1">
    <source>
        <dbReference type="ARBA" id="ARBA00001947"/>
    </source>
</evidence>
<dbReference type="InterPro" id="IPR001261">
    <property type="entry name" value="ArgE/DapE_CS"/>
</dbReference>
<sequence>MFGSWIQSHRQQIIGCLQELLRIPSVGEESCDPNKPFGEETDRALQYMLNLGVSHGCKVRNVDGYAGHIEIGDSDEYVAVLAHLDVVPAGTGWTYPPFGAEIHEGKIFARGAIDDKGPAMAAFYGLLAVKASGLPLRKKVRLILGIDEETDWRCMDHYFRKEPLPWGGFTPDADFPLIYAEKGILHFALSKPRDSVHGINLYPVEIIGGDRPNMVPDSCRATLIVSSQYIPVFQTTLERFCNEHGISYTLSEQGETKFALTVEGKSAHGSLPELGVNAITLMGKILSQFPSAESAFFEFLSSADPEGSFLGIQCSDEITGKLSCNLGLLEVNENSVRMVFDVRYPIDRTGEELVQLVQQTVRQFSFQLDVLNDKKPLYVPKDSPVVTTLQRVYEKLAHQSSVPLAIGGGTYARAIPNAVAFGPLFPGMEDLAHQKDECIDIEHLIQITNLYANAIYELAK</sequence>
<dbReference type="Proteomes" id="UP001596002">
    <property type="component" value="Unassembled WGS sequence"/>
</dbReference>
<feature type="domain" description="Peptidase M20 dimerisation" evidence="9">
    <location>
        <begin position="253"/>
        <end position="359"/>
    </location>
</feature>
<evidence type="ECO:0000256" key="2">
    <source>
        <dbReference type="ARBA" id="ARBA00006247"/>
    </source>
</evidence>
<keyword evidence="7 10" id="KW-0224">Dipeptidase</keyword>
<dbReference type="PROSITE" id="PS00758">
    <property type="entry name" value="ARGE_DAPE_CPG2_1"/>
    <property type="match status" value="1"/>
</dbReference>
<evidence type="ECO:0000256" key="7">
    <source>
        <dbReference type="ARBA" id="ARBA00022997"/>
    </source>
</evidence>
<dbReference type="RefSeq" id="WP_380026821.1">
    <property type="nucleotide sequence ID" value="NZ_JBHSHC010000112.1"/>
</dbReference>
<gene>
    <name evidence="10" type="primary">pepV</name>
    <name evidence="10" type="ORF">ACFO8Q_16140</name>
</gene>
<evidence type="ECO:0000259" key="9">
    <source>
        <dbReference type="Pfam" id="PF07687"/>
    </source>
</evidence>
<evidence type="ECO:0000256" key="6">
    <source>
        <dbReference type="ARBA" id="ARBA00022833"/>
    </source>
</evidence>
<evidence type="ECO:0000256" key="3">
    <source>
        <dbReference type="ARBA" id="ARBA00022670"/>
    </source>
</evidence>
<dbReference type="EC" id="3.4.13.-" evidence="10"/>
<dbReference type="PANTHER" id="PTHR43808">
    <property type="entry name" value="ACETYLORNITHINE DEACETYLASE"/>
    <property type="match status" value="1"/>
</dbReference>
<dbReference type="CDD" id="cd03888">
    <property type="entry name" value="M20_PepV"/>
    <property type="match status" value="1"/>
</dbReference>
<evidence type="ECO:0000313" key="10">
    <source>
        <dbReference type="EMBL" id="MFC4768870.1"/>
    </source>
</evidence>
<dbReference type="InterPro" id="IPR002933">
    <property type="entry name" value="Peptidase_M20"/>
</dbReference>
<dbReference type="InterPro" id="IPR036264">
    <property type="entry name" value="Bact_exopeptidase_dim_dom"/>
</dbReference>
<accession>A0ABV9Q483</accession>
<comment type="cofactor">
    <cofactor evidence="1">
        <name>Zn(2+)</name>
        <dbReference type="ChEBI" id="CHEBI:29105"/>
    </cofactor>
</comment>
<keyword evidence="3" id="KW-0645">Protease</keyword>